<dbReference type="Proteomes" id="UP000017819">
    <property type="component" value="Unassembled WGS sequence"/>
</dbReference>
<dbReference type="EMBL" id="AWXZ01000023">
    <property type="protein sequence ID" value="ESR25347.1"/>
    <property type="molecule type" value="Genomic_DNA"/>
</dbReference>
<dbReference type="InterPro" id="IPR041649">
    <property type="entry name" value="NepR"/>
</dbReference>
<accession>V4R012</accession>
<evidence type="ECO:0000259" key="1">
    <source>
        <dbReference type="Pfam" id="PF18557"/>
    </source>
</evidence>
<name>V4R012_9HYPH</name>
<proteinExistence type="predicted"/>
<evidence type="ECO:0000313" key="2">
    <source>
        <dbReference type="EMBL" id="ESR25347.1"/>
    </source>
</evidence>
<dbReference type="Pfam" id="PF18557">
    <property type="entry name" value="NepR"/>
    <property type="match status" value="1"/>
</dbReference>
<reference evidence="2 3" key="1">
    <citation type="journal article" date="2014" name="Genome Announc.">
        <title>Draft Genome Sequence of Lutibaculum baratangense Strain AMV1T, Isolated from a Mud Volcano in Andamans, India.</title>
        <authorList>
            <person name="Singh A."/>
            <person name="Sreenivas A."/>
            <person name="Sathyanarayana Reddy G."/>
            <person name="Pinnaka A.K."/>
            <person name="Shivaji S."/>
        </authorList>
    </citation>
    <scope>NUCLEOTIDE SEQUENCE [LARGE SCALE GENOMIC DNA]</scope>
    <source>
        <strain evidence="2 3">AMV1</strain>
    </source>
</reference>
<organism evidence="2 3">
    <name type="scientific">Lutibaculum baratangense AMV1</name>
    <dbReference type="NCBI Taxonomy" id="631454"/>
    <lineage>
        <taxon>Bacteria</taxon>
        <taxon>Pseudomonadati</taxon>
        <taxon>Pseudomonadota</taxon>
        <taxon>Alphaproteobacteria</taxon>
        <taxon>Hyphomicrobiales</taxon>
        <taxon>Tepidamorphaceae</taxon>
        <taxon>Lutibaculum</taxon>
    </lineage>
</organism>
<comment type="caution">
    <text evidence="2">The sequence shown here is derived from an EMBL/GenBank/DDBJ whole genome shotgun (WGS) entry which is preliminary data.</text>
</comment>
<evidence type="ECO:0000313" key="3">
    <source>
        <dbReference type="Proteomes" id="UP000017819"/>
    </source>
</evidence>
<dbReference type="AlphaFoldDB" id="V4R012"/>
<protein>
    <recommendedName>
        <fullName evidence="1">Anti-sigma factor NepR domain-containing protein</fullName>
    </recommendedName>
</protein>
<feature type="domain" description="Anti-sigma factor NepR" evidence="1">
    <location>
        <begin position="2"/>
        <end position="35"/>
    </location>
</feature>
<sequence>MQSALGRELRALYDGVVSQPVPDRFVELLNALDEKAQDGEADEKK</sequence>
<keyword evidence="3" id="KW-1185">Reference proteome</keyword>
<gene>
    <name evidence="2" type="ORF">N177_1864</name>
</gene>